<accession>A0A6P7F2I6</accession>
<dbReference type="RefSeq" id="XP_028127735.1">
    <property type="nucleotide sequence ID" value="XM_028271934.1"/>
</dbReference>
<dbReference type="InterPro" id="IPR000477">
    <property type="entry name" value="RT_dom"/>
</dbReference>
<evidence type="ECO:0000259" key="1">
    <source>
        <dbReference type="PROSITE" id="PS50878"/>
    </source>
</evidence>
<reference evidence="2" key="1">
    <citation type="submission" date="2025-08" db="UniProtKB">
        <authorList>
            <consortium name="RefSeq"/>
        </authorList>
    </citation>
    <scope>IDENTIFICATION</scope>
    <source>
        <tissue evidence="2">Whole insect</tissue>
    </source>
</reference>
<dbReference type="GO" id="GO:0071897">
    <property type="term" value="P:DNA biosynthetic process"/>
    <property type="evidence" value="ECO:0007669"/>
    <property type="project" value="UniProtKB-ARBA"/>
</dbReference>
<evidence type="ECO:0000313" key="2">
    <source>
        <dbReference type="RefSeq" id="XP_028127735.1"/>
    </source>
</evidence>
<dbReference type="PANTHER" id="PTHR33332">
    <property type="entry name" value="REVERSE TRANSCRIPTASE DOMAIN-CONTAINING PROTEIN"/>
    <property type="match status" value="1"/>
</dbReference>
<gene>
    <name evidence="2" type="primary">LOC114324180</name>
</gene>
<dbReference type="Gene3D" id="3.30.70.270">
    <property type="match status" value="1"/>
</dbReference>
<dbReference type="InParanoid" id="A0A6P7F2I6"/>
<protein>
    <submittedName>
        <fullName evidence="2">Uncharacterized protein LOC114324180</fullName>
    </submittedName>
</protein>
<name>A0A6P7F2I6_DIAVI</name>
<sequence>MSDAIQIKSGVPQGAHCSPLLFNLFINDIGECFNHSKYLLFADDLKIYRSIKDHEDCSLLQNDLNNLVEWCNKNRLFLNINKCHFISFHKVAKKYQSSYVIDSKALSYVRAVKDLGVIFDENLTFVDHINYVTAKASKVLGYILRSCADLSLNTIKAVYYHWLYLY</sequence>
<dbReference type="InterPro" id="IPR043502">
    <property type="entry name" value="DNA/RNA_pol_sf"/>
</dbReference>
<dbReference type="SUPFAM" id="SSF56672">
    <property type="entry name" value="DNA/RNA polymerases"/>
    <property type="match status" value="1"/>
</dbReference>
<proteinExistence type="predicted"/>
<dbReference type="PROSITE" id="PS50878">
    <property type="entry name" value="RT_POL"/>
    <property type="match status" value="1"/>
</dbReference>
<dbReference type="InterPro" id="IPR043128">
    <property type="entry name" value="Rev_trsase/Diguanyl_cyclase"/>
</dbReference>
<dbReference type="Pfam" id="PF00078">
    <property type="entry name" value="RVT_1"/>
    <property type="match status" value="1"/>
</dbReference>
<feature type="domain" description="Reverse transcriptase" evidence="1">
    <location>
        <begin position="1"/>
        <end position="144"/>
    </location>
</feature>
<dbReference type="AlphaFoldDB" id="A0A6P7F2I6"/>
<organism evidence="2">
    <name type="scientific">Diabrotica virgifera virgifera</name>
    <name type="common">western corn rootworm</name>
    <dbReference type="NCBI Taxonomy" id="50390"/>
    <lineage>
        <taxon>Eukaryota</taxon>
        <taxon>Metazoa</taxon>
        <taxon>Ecdysozoa</taxon>
        <taxon>Arthropoda</taxon>
        <taxon>Hexapoda</taxon>
        <taxon>Insecta</taxon>
        <taxon>Pterygota</taxon>
        <taxon>Neoptera</taxon>
        <taxon>Endopterygota</taxon>
        <taxon>Coleoptera</taxon>
        <taxon>Polyphaga</taxon>
        <taxon>Cucujiformia</taxon>
        <taxon>Chrysomeloidea</taxon>
        <taxon>Chrysomelidae</taxon>
        <taxon>Galerucinae</taxon>
        <taxon>Diabroticina</taxon>
        <taxon>Diabroticites</taxon>
        <taxon>Diabrotica</taxon>
    </lineage>
</organism>